<feature type="compositionally biased region" description="Basic and acidic residues" evidence="1">
    <location>
        <begin position="249"/>
        <end position="260"/>
    </location>
</feature>
<feature type="region of interest" description="Disordered" evidence="1">
    <location>
        <begin position="550"/>
        <end position="578"/>
    </location>
</feature>
<dbReference type="RefSeq" id="XP_014475043.1">
    <property type="nucleotide sequence ID" value="XM_014619557.1"/>
</dbReference>
<feature type="compositionally biased region" description="Basic and acidic residues" evidence="1">
    <location>
        <begin position="416"/>
        <end position="425"/>
    </location>
</feature>
<keyword evidence="2" id="KW-0472">Membrane</keyword>
<sequence length="994" mass="110854">MSVNEGTRLERKEKCISLMGDEKSLAKVGAAKREKRATPHFELHTKSSLLKRKEPKQYPMVSLKKFQNPEGGRICKRRSGIVKQSRSMQALRAVLMREKDPLQVLDSLPSKVTKTVLSSEKIVKKSTVLPRSDSIESVLCDVGRWMERLTRLEIEPRDETTQETIRESHVGDSHTCPQDDRPSEHSRDAQRSVAIALMSMSLQDSETRNAFSFIEDHPYVECRRRSQPGDDETERCKIELPYRVSAARGRPEDAPSDGERSINPFKSKMPVGIANSGTFNPVRLERVDAEVCQHIVSSNVTQRKRNARTTIGRVAIQSGNVTDQRDFNLGDSESAKFTKPVEDTQSVANNFTTSSRKRRFYRRNYVSSNPPAWKPAGVKKTPAVQESAASLTQNSSRSSMVKSAASTKNQQWSKRSTIEHTEPLDNSKFMNVPVSRRRSKVSMKENRDPRADHTKCASKIGEHFRDIEEEIEDTRRAKNLPGPRSGSRSRSKSRSRRWQSATRRNPPRGQRDIDDEARVEAAPVYKKRSRSSKVMSTLKKIIDSSVNGEDAAKNVAGVPSERERKSWKSTSIVGTQTSPRNNRHLVEAGCNTMPYQAFCADAGVSCDLIDLTSLKLDDTESRSTIIQVNLEDASIHTIVAPRLVEHDKSDVESDCLIVTEGLLISEHEKTLMADADSDAESEGYSVNTTKIESAETLNEATDGNCESSATTIAGGEKEILGAKSPGDLDVSTRIAGDEHEESTTSCVSEHRAIDTWPRSSRWTSLSLYDYDASCSDSSEEPTERPTDDAPDSIPGDVLVAFQLAAEYARNLQRAVALYNESLMSGEVGEVRGTSTHDEGRFHESASFLSCRADANFEDGSSSSFVCSSSSGESVRAGHQLELRDRGAGREEEDVTRRGEKTSSTMLVPKHRDLQLMDVRSLARLLLRRTREEECALELLKMEGLARDERPRASPPPGLVPIALRGHLVPFVYCLLCTLIFWYFQASFICRSDEP</sequence>
<evidence type="ECO:0000313" key="3">
    <source>
        <dbReference type="Proteomes" id="UP000515204"/>
    </source>
</evidence>
<feature type="transmembrane region" description="Helical" evidence="2">
    <location>
        <begin position="961"/>
        <end position="983"/>
    </location>
</feature>
<feature type="region of interest" description="Disordered" evidence="1">
    <location>
        <begin position="370"/>
        <end position="536"/>
    </location>
</feature>
<gene>
    <name evidence="4" type="primary">LOC106744632</name>
</gene>
<proteinExistence type="predicted"/>
<dbReference type="KEGG" id="dqu:106744632"/>
<feature type="compositionally biased region" description="Basic and acidic residues" evidence="1">
    <location>
        <begin position="878"/>
        <end position="900"/>
    </location>
</feature>
<feature type="compositionally biased region" description="Basic and acidic residues" evidence="1">
    <location>
        <begin position="442"/>
        <end position="466"/>
    </location>
</feature>
<feature type="compositionally biased region" description="Polar residues" evidence="1">
    <location>
        <begin position="568"/>
        <end position="578"/>
    </location>
</feature>
<dbReference type="OrthoDB" id="7605575at2759"/>
<name>A0A6P3X9R4_DINQU</name>
<keyword evidence="2" id="KW-1133">Transmembrane helix</keyword>
<evidence type="ECO:0000256" key="1">
    <source>
        <dbReference type="SAM" id="MobiDB-lite"/>
    </source>
</evidence>
<feature type="region of interest" description="Disordered" evidence="1">
    <location>
        <begin position="156"/>
        <end position="189"/>
    </location>
</feature>
<feature type="region of interest" description="Disordered" evidence="1">
    <location>
        <begin position="876"/>
        <end position="903"/>
    </location>
</feature>
<dbReference type="AlphaFoldDB" id="A0A6P3X9R4"/>
<keyword evidence="3" id="KW-1185">Reference proteome</keyword>
<dbReference type="Proteomes" id="UP000515204">
    <property type="component" value="Unplaced"/>
</dbReference>
<feature type="compositionally biased region" description="Basic and acidic residues" evidence="1">
    <location>
        <begin position="509"/>
        <end position="519"/>
    </location>
</feature>
<dbReference type="GeneID" id="106744632"/>
<reference evidence="4" key="1">
    <citation type="submission" date="2025-08" db="UniProtKB">
        <authorList>
            <consortium name="RefSeq"/>
        </authorList>
    </citation>
    <scope>IDENTIFICATION</scope>
</reference>
<feature type="compositionally biased region" description="Basic residues" evidence="1">
    <location>
        <begin position="487"/>
        <end position="497"/>
    </location>
</feature>
<evidence type="ECO:0000256" key="2">
    <source>
        <dbReference type="SAM" id="Phobius"/>
    </source>
</evidence>
<organism evidence="3 4">
    <name type="scientific">Dinoponera quadriceps</name>
    <name type="common">South American ant</name>
    <dbReference type="NCBI Taxonomy" id="609295"/>
    <lineage>
        <taxon>Eukaryota</taxon>
        <taxon>Metazoa</taxon>
        <taxon>Ecdysozoa</taxon>
        <taxon>Arthropoda</taxon>
        <taxon>Hexapoda</taxon>
        <taxon>Insecta</taxon>
        <taxon>Pterygota</taxon>
        <taxon>Neoptera</taxon>
        <taxon>Endopterygota</taxon>
        <taxon>Hymenoptera</taxon>
        <taxon>Apocrita</taxon>
        <taxon>Aculeata</taxon>
        <taxon>Formicoidea</taxon>
        <taxon>Formicidae</taxon>
        <taxon>Ponerinae</taxon>
        <taxon>Ponerini</taxon>
        <taxon>Dinoponera</taxon>
    </lineage>
</organism>
<protein>
    <submittedName>
        <fullName evidence="4">Uncharacterized protein LOC106744632</fullName>
    </submittedName>
</protein>
<accession>A0A6P3X9R4</accession>
<feature type="region of interest" description="Disordered" evidence="1">
    <location>
        <begin position="773"/>
        <end position="793"/>
    </location>
</feature>
<evidence type="ECO:0000313" key="4">
    <source>
        <dbReference type="RefSeq" id="XP_014475043.1"/>
    </source>
</evidence>
<feature type="region of interest" description="Disordered" evidence="1">
    <location>
        <begin position="247"/>
        <end position="269"/>
    </location>
</feature>
<keyword evidence="2" id="KW-0812">Transmembrane</keyword>
<feature type="compositionally biased region" description="Low complexity" evidence="1">
    <location>
        <begin position="395"/>
        <end position="406"/>
    </location>
</feature>